<dbReference type="PANTHER" id="PTHR13451:SF0">
    <property type="entry name" value="CROSSOVER JUNCTION ENDONUCLEASE MUS81"/>
    <property type="match status" value="1"/>
</dbReference>
<keyword evidence="2" id="KW-0255">Endonuclease</keyword>
<keyword evidence="2" id="KW-0540">Nuclease</keyword>
<dbReference type="GO" id="GO:0031573">
    <property type="term" value="P:mitotic intra-S DNA damage checkpoint signaling"/>
    <property type="evidence" value="ECO:0007669"/>
    <property type="project" value="TreeGrafter"/>
</dbReference>
<evidence type="ECO:0000259" key="4">
    <source>
        <dbReference type="SMART" id="SM00891"/>
    </source>
</evidence>
<feature type="compositionally biased region" description="Basic residues" evidence="3">
    <location>
        <begin position="227"/>
        <end position="238"/>
    </location>
</feature>
<feature type="region of interest" description="Disordered" evidence="3">
    <location>
        <begin position="215"/>
        <end position="238"/>
    </location>
</feature>
<dbReference type="EC" id="3.1.22.-" evidence="2"/>
<organism evidence="6">
    <name type="scientific">Perkinsus marinus (strain ATCC 50983 / TXsc)</name>
    <dbReference type="NCBI Taxonomy" id="423536"/>
    <lineage>
        <taxon>Eukaryota</taxon>
        <taxon>Sar</taxon>
        <taxon>Alveolata</taxon>
        <taxon>Perkinsozoa</taxon>
        <taxon>Perkinsea</taxon>
        <taxon>Perkinsida</taxon>
        <taxon>Perkinsidae</taxon>
        <taxon>Perkinsus</taxon>
    </lineage>
</organism>
<comment type="similarity">
    <text evidence="2">Belongs to the XPF family.</text>
</comment>
<dbReference type="GeneID" id="9049366"/>
<dbReference type="OMA" id="GHYMAHQ"/>
<evidence type="ECO:0000313" key="6">
    <source>
        <dbReference type="Proteomes" id="UP000007800"/>
    </source>
</evidence>
<keyword evidence="1 2" id="KW-0378">Hydrolase</keyword>
<dbReference type="GO" id="GO:0046872">
    <property type="term" value="F:metal ion binding"/>
    <property type="evidence" value="ECO:0007669"/>
    <property type="project" value="UniProtKB-UniRule"/>
</dbReference>
<feature type="domain" description="ERCC4" evidence="4">
    <location>
        <begin position="202"/>
        <end position="321"/>
    </location>
</feature>
<evidence type="ECO:0000256" key="1">
    <source>
        <dbReference type="ARBA" id="ARBA00022801"/>
    </source>
</evidence>
<sequence>MMLLSCWRPLQNVWYRPIRLFAQMAAPLKFTVRPKQRSSPMKFQSAFVSDDEVSKTLRKVLATQNDKADQFIASLVDHYESGSQWTKTQRAWAHFFATKLRYRTYGDGDQCQAPLVFTLLKKPNASMPDLENDSIFKSPFKSDDEARGVIRDLSEEEATEAGSMVVSLRHLVVNDRPWPPYLRGWGHYMAHQLKSGRRSFPTVLADHWLLDRSDEDEDLPEGTGLRKPPRGVKMPRRGGFRQGALDGADLESRYEVAQLDVGDIVIEAADDSHEKLIVERKTIRDLLSSHRDARLRNQLSALLETVDYQRHRVIVLLEGSVDSSYNTEVVYGYMVRLPIRDRLVLLRTESLHETITLLDKMVRSFKKLCAGPSEFAPAKISSHVMKAQKTADRSMINMLMAVKGVSMRTAYHTAKRFPNMRRLVKALEKPGGLDYLARSTQSRMSQLIAHRVAASVMGEDWCPIPAAGEEFSEQLRTAGIRGVQHDMVFKRVRSMEELRTMLGGSSDKLKFLTVDWGLEEKTAISVIRLACGDDSPEYRAYLLAEELADNVNGITRETALVVVGECCTLKELREIIPTAASELDAWWQQLGLRRRAFHRLLRYVLTDDPHHPITARIAVEEQLLDRGIDTKLAIIVSSLYPSMAELEGALKESKSLVAELKLSPSNQTKLFSLCST</sequence>
<evidence type="ECO:0000313" key="5">
    <source>
        <dbReference type="EMBL" id="EER18485.1"/>
    </source>
</evidence>
<reference evidence="5 6" key="1">
    <citation type="submission" date="2008-07" db="EMBL/GenBank/DDBJ databases">
        <authorList>
            <person name="El-Sayed N."/>
            <person name="Caler E."/>
            <person name="Inman J."/>
            <person name="Amedeo P."/>
            <person name="Hass B."/>
            <person name="Wortman J."/>
        </authorList>
    </citation>
    <scope>NUCLEOTIDE SEQUENCE [LARGE SCALE GENOMIC DNA]</scope>
    <source>
        <strain evidence="6">ATCC 50983 / TXsc</strain>
    </source>
</reference>
<keyword evidence="2" id="KW-0479">Metal-binding</keyword>
<keyword evidence="2" id="KW-0234">DNA repair</keyword>
<dbReference type="GO" id="GO:0003677">
    <property type="term" value="F:DNA binding"/>
    <property type="evidence" value="ECO:0007669"/>
    <property type="project" value="UniProtKB-UniRule"/>
</dbReference>
<keyword evidence="2" id="KW-0460">Magnesium</keyword>
<dbReference type="RefSeq" id="XP_002786689.1">
    <property type="nucleotide sequence ID" value="XM_002786643.1"/>
</dbReference>
<dbReference type="OrthoDB" id="5963188at2759"/>
<protein>
    <recommendedName>
        <fullName evidence="2">Crossover junction endonuclease MUS81</fullName>
        <ecNumber evidence="2">3.1.22.-</ecNumber>
    </recommendedName>
</protein>
<proteinExistence type="inferred from homology"/>
<evidence type="ECO:0000256" key="2">
    <source>
        <dbReference type="RuleBase" id="RU369042"/>
    </source>
</evidence>
<dbReference type="CDD" id="cd22367">
    <property type="entry name" value="XPF_ERCC4_MUS81-like"/>
    <property type="match status" value="1"/>
</dbReference>
<dbReference type="EMBL" id="GG671811">
    <property type="protein sequence ID" value="EER18485.1"/>
    <property type="molecule type" value="Genomic_DNA"/>
</dbReference>
<keyword evidence="6" id="KW-1185">Reference proteome</keyword>
<dbReference type="InterPro" id="IPR006166">
    <property type="entry name" value="ERCC4_domain"/>
</dbReference>
<dbReference type="Proteomes" id="UP000007800">
    <property type="component" value="Unassembled WGS sequence"/>
</dbReference>
<dbReference type="InParanoid" id="C5KBF9"/>
<keyword evidence="2" id="KW-0227">DNA damage</keyword>
<comment type="function">
    <text evidence="2">Interacts with EME1 to form a DNA structure-specific endonuclease with substrate preference for branched DNA structures with a 5'-end at the branch nick. Typical substrates include 3'-flap structures, D-loops, replication forks and nicked Holliday junctions. May be required in mitosis for the processing of stalled or collapsed replication fork intermediates. May be required in meiosis for the repair of meiosis-specific double strand breaks subsequent to single-end invasion (SEI).</text>
</comment>
<dbReference type="GO" id="GO:0048476">
    <property type="term" value="C:Holliday junction resolvase complex"/>
    <property type="evidence" value="ECO:0007669"/>
    <property type="project" value="UniProtKB-UniRule"/>
</dbReference>
<dbReference type="GO" id="GO:0048257">
    <property type="term" value="F:3'-flap endonuclease activity"/>
    <property type="evidence" value="ECO:0007669"/>
    <property type="project" value="TreeGrafter"/>
</dbReference>
<dbReference type="Gene3D" id="3.40.50.10130">
    <property type="match status" value="1"/>
</dbReference>
<dbReference type="GO" id="GO:0000727">
    <property type="term" value="P:double-strand break repair via break-induced replication"/>
    <property type="evidence" value="ECO:0007669"/>
    <property type="project" value="UniProtKB-UniRule"/>
</dbReference>
<evidence type="ECO:0000256" key="3">
    <source>
        <dbReference type="SAM" id="MobiDB-lite"/>
    </source>
</evidence>
<dbReference type="GO" id="GO:0005634">
    <property type="term" value="C:nucleus"/>
    <property type="evidence" value="ECO:0007669"/>
    <property type="project" value="UniProtKB-SubCell"/>
</dbReference>
<dbReference type="AlphaFoldDB" id="C5KBF9"/>
<dbReference type="SMART" id="SM00891">
    <property type="entry name" value="ERCC4"/>
    <property type="match status" value="1"/>
</dbReference>
<dbReference type="GO" id="GO:0008821">
    <property type="term" value="F:crossover junction DNA endonuclease activity"/>
    <property type="evidence" value="ECO:0007669"/>
    <property type="project" value="UniProtKB-UniRule"/>
</dbReference>
<gene>
    <name evidence="5" type="ORF">Pmar_PMAR005429</name>
</gene>
<dbReference type="SUPFAM" id="SSF52980">
    <property type="entry name" value="Restriction endonuclease-like"/>
    <property type="match status" value="1"/>
</dbReference>
<dbReference type="GO" id="GO:0000712">
    <property type="term" value="P:resolution of meiotic recombination intermediates"/>
    <property type="evidence" value="ECO:0007669"/>
    <property type="project" value="TreeGrafter"/>
</dbReference>
<comment type="subunit">
    <text evidence="2">Interacts with EME1.</text>
</comment>
<accession>C5KBF9</accession>
<keyword evidence="2" id="KW-0233">DNA recombination</keyword>
<dbReference type="PANTHER" id="PTHR13451">
    <property type="entry name" value="CLASS II CROSSOVER JUNCTION ENDONUCLEASE MUS81"/>
    <property type="match status" value="1"/>
</dbReference>
<name>C5KBF9_PERM5</name>
<comment type="subcellular location">
    <subcellularLocation>
        <location evidence="2">Nucleus</location>
    </subcellularLocation>
</comment>
<dbReference type="GO" id="GO:0006308">
    <property type="term" value="P:DNA catabolic process"/>
    <property type="evidence" value="ECO:0007669"/>
    <property type="project" value="UniProtKB-UniRule"/>
</dbReference>
<dbReference type="InterPro" id="IPR011335">
    <property type="entry name" value="Restrct_endonuc-II-like"/>
</dbReference>
<comment type="cofactor">
    <cofactor evidence="2">
        <name>Mg(2+)</name>
        <dbReference type="ChEBI" id="CHEBI:18420"/>
    </cofactor>
</comment>
<dbReference type="InterPro" id="IPR033309">
    <property type="entry name" value="Mus81"/>
</dbReference>
<dbReference type="Pfam" id="PF02732">
    <property type="entry name" value="ERCC4"/>
    <property type="match status" value="1"/>
</dbReference>
<keyword evidence="2" id="KW-0539">Nucleus</keyword>